<dbReference type="Proteomes" id="UP000829720">
    <property type="component" value="Unassembled WGS sequence"/>
</dbReference>
<evidence type="ECO:0000313" key="4">
    <source>
        <dbReference type="Proteomes" id="UP000829720"/>
    </source>
</evidence>
<accession>A0A8T3DMU2</accession>
<evidence type="ECO:0000256" key="1">
    <source>
        <dbReference type="SAM" id="MobiDB-lite"/>
    </source>
</evidence>
<feature type="compositionally biased region" description="Polar residues" evidence="1">
    <location>
        <begin position="77"/>
        <end position="87"/>
    </location>
</feature>
<dbReference type="EMBL" id="JAERUA010000007">
    <property type="protein sequence ID" value="KAI1897470.1"/>
    <property type="molecule type" value="Genomic_DNA"/>
</dbReference>
<organism evidence="3 4">
    <name type="scientific">Albula goreensis</name>
    <dbReference type="NCBI Taxonomy" id="1534307"/>
    <lineage>
        <taxon>Eukaryota</taxon>
        <taxon>Metazoa</taxon>
        <taxon>Chordata</taxon>
        <taxon>Craniata</taxon>
        <taxon>Vertebrata</taxon>
        <taxon>Euteleostomi</taxon>
        <taxon>Actinopterygii</taxon>
        <taxon>Neopterygii</taxon>
        <taxon>Teleostei</taxon>
        <taxon>Albuliformes</taxon>
        <taxon>Albulidae</taxon>
        <taxon>Albula</taxon>
    </lineage>
</organism>
<feature type="region of interest" description="Disordered" evidence="1">
    <location>
        <begin position="63"/>
        <end position="87"/>
    </location>
</feature>
<comment type="caution">
    <text evidence="3">The sequence shown here is derived from an EMBL/GenBank/DDBJ whole genome shotgun (WGS) entry which is preliminary data.</text>
</comment>
<gene>
    <name evidence="3" type="ORF">AGOR_G00083610</name>
</gene>
<dbReference type="OrthoDB" id="277832at2759"/>
<dbReference type="AlphaFoldDB" id="A0A8T3DMU2"/>
<dbReference type="InterPro" id="IPR019511">
    <property type="entry name" value="AKAP7_RI-RII-bd_dom"/>
</dbReference>
<sequence length="87" mass="9565">MGQLCCFPFSRAEEKINLIQGIPRATRTSEKRGAEPDDEELLSLSKRLVEDAVLKAVQQYMEETQHTASGPDIKPGQSLNTSASTSK</sequence>
<keyword evidence="4" id="KW-1185">Reference proteome</keyword>
<evidence type="ECO:0000313" key="3">
    <source>
        <dbReference type="EMBL" id="KAI1897470.1"/>
    </source>
</evidence>
<feature type="domain" description="A-kinase anchor protein 7 RI-RII subunit-binding" evidence="2">
    <location>
        <begin position="34"/>
        <end position="83"/>
    </location>
</feature>
<dbReference type="Pfam" id="PF10470">
    <property type="entry name" value="AKAP7_RIRII_bdg"/>
    <property type="match status" value="1"/>
</dbReference>
<protein>
    <recommendedName>
        <fullName evidence="2">A-kinase anchor protein 7 RI-RII subunit-binding domain-containing protein</fullName>
    </recommendedName>
</protein>
<name>A0A8T3DMU2_9TELE</name>
<reference evidence="3" key="1">
    <citation type="submission" date="2021-01" db="EMBL/GenBank/DDBJ databases">
        <authorList>
            <person name="Zahm M."/>
            <person name="Roques C."/>
            <person name="Cabau C."/>
            <person name="Klopp C."/>
            <person name="Donnadieu C."/>
            <person name="Jouanno E."/>
            <person name="Lampietro C."/>
            <person name="Louis A."/>
            <person name="Herpin A."/>
            <person name="Echchiki A."/>
            <person name="Berthelot C."/>
            <person name="Parey E."/>
            <person name="Roest-Crollius H."/>
            <person name="Braasch I."/>
            <person name="Postlethwait J."/>
            <person name="Bobe J."/>
            <person name="Montfort J."/>
            <person name="Bouchez O."/>
            <person name="Begum T."/>
            <person name="Mejri S."/>
            <person name="Adams A."/>
            <person name="Chen W.-J."/>
            <person name="Guiguen Y."/>
        </authorList>
    </citation>
    <scope>NUCLEOTIDE SEQUENCE</scope>
    <source>
        <tissue evidence="3">Blood</tissue>
    </source>
</reference>
<evidence type="ECO:0000259" key="2">
    <source>
        <dbReference type="Pfam" id="PF10470"/>
    </source>
</evidence>
<proteinExistence type="predicted"/>